<sequence length="175" mass="19766">MAWRALGAFALAELGYPAGDASLVPLREQALEWVLSQEYERRHMGRVRGEDLPTLHASIEGNLVWSLLRLGLADERIDRLVARLLRAQWSDGGWNCDRRASGRVSSFGESVVPLRALNAYTRTTGDSDAREGVLRASELFLRRRLFRRRTDDSVIDRAFLELYFPAIGTTTSCSR</sequence>
<evidence type="ECO:0000313" key="2">
    <source>
        <dbReference type="Proteomes" id="UP000295087"/>
    </source>
</evidence>
<name>A0A4R6P3G9_NOCIG</name>
<gene>
    <name evidence="1" type="ORF">DFR75_108105</name>
</gene>
<evidence type="ECO:0008006" key="3">
    <source>
        <dbReference type="Google" id="ProtNLM"/>
    </source>
</evidence>
<dbReference type="AlphaFoldDB" id="A0A4R6P3G9"/>
<organism evidence="1 2">
    <name type="scientific">Nocardia ignorata</name>
    <dbReference type="NCBI Taxonomy" id="145285"/>
    <lineage>
        <taxon>Bacteria</taxon>
        <taxon>Bacillati</taxon>
        <taxon>Actinomycetota</taxon>
        <taxon>Actinomycetes</taxon>
        <taxon>Mycobacteriales</taxon>
        <taxon>Nocardiaceae</taxon>
        <taxon>Nocardia</taxon>
    </lineage>
</organism>
<dbReference type="Gene3D" id="1.50.10.20">
    <property type="match status" value="1"/>
</dbReference>
<proteinExistence type="predicted"/>
<dbReference type="InterPro" id="IPR008930">
    <property type="entry name" value="Terpenoid_cyclase/PrenylTrfase"/>
</dbReference>
<dbReference type="SUPFAM" id="SSF48239">
    <property type="entry name" value="Terpenoid cyclases/Protein prenyltransferases"/>
    <property type="match status" value="1"/>
</dbReference>
<protein>
    <recommendedName>
        <fullName evidence="3">Squalene cyclase C-terminal domain-containing protein</fullName>
    </recommendedName>
</protein>
<dbReference type="Proteomes" id="UP000295087">
    <property type="component" value="Unassembled WGS sequence"/>
</dbReference>
<reference evidence="1 2" key="1">
    <citation type="submission" date="2019-03" db="EMBL/GenBank/DDBJ databases">
        <title>Genomic Encyclopedia of Type Strains, Phase IV (KMG-IV): sequencing the most valuable type-strain genomes for metagenomic binning, comparative biology and taxonomic classification.</title>
        <authorList>
            <person name="Goeker M."/>
        </authorList>
    </citation>
    <scope>NUCLEOTIDE SEQUENCE [LARGE SCALE GENOMIC DNA]</scope>
    <source>
        <strain evidence="1 2">DSM 44496</strain>
    </source>
</reference>
<comment type="caution">
    <text evidence="1">The sequence shown here is derived from an EMBL/GenBank/DDBJ whole genome shotgun (WGS) entry which is preliminary data.</text>
</comment>
<accession>A0A4R6P3G9</accession>
<keyword evidence="2" id="KW-1185">Reference proteome</keyword>
<evidence type="ECO:0000313" key="1">
    <source>
        <dbReference type="EMBL" id="TDP31500.1"/>
    </source>
</evidence>
<dbReference type="EMBL" id="SNXK01000008">
    <property type="protein sequence ID" value="TDP31500.1"/>
    <property type="molecule type" value="Genomic_DNA"/>
</dbReference>